<reference evidence="2" key="1">
    <citation type="submission" date="2016-10" db="EMBL/GenBank/DDBJ databases">
        <authorList>
            <person name="Benchimol M."/>
            <person name="Almeida L.G."/>
            <person name="Vasconcelos A.T."/>
            <person name="Perreira-Neves A."/>
            <person name="Rosa I.A."/>
            <person name="Tasca T."/>
            <person name="Bogo M.R."/>
            <person name="de Souza W."/>
        </authorList>
    </citation>
    <scope>NUCLEOTIDE SEQUENCE [LARGE SCALE GENOMIC DNA]</scope>
    <source>
        <strain evidence="2">K</strain>
    </source>
</reference>
<sequence length="233" mass="26615">MYGLSYSQCSLSVENEPRYEIEVAPKYEFVKNIRFPEISDLLANINSHQDRHGVSQTEHIDDIVTALRYYVMVSGENEVGIVSKLYDISFDYLKQTNYRVDDNICPLTTQEIIAVLLEVVSNKLPVDKMTVHPDIDLFPGLIENLQLGNHEVEVVLKHQQLLSTELWVAAGEIATIECSPHLNMGRQIGYQIGIHNTPLLTKRGPWHRWPTVITSFDLDKEVLHNLEGCFILQ</sequence>
<feature type="domain" description="Peptidase M60" evidence="1">
    <location>
        <begin position="159"/>
        <end position="233"/>
    </location>
</feature>
<protein>
    <recommendedName>
        <fullName evidence="1">Peptidase M60 domain-containing protein</fullName>
    </recommendedName>
</protein>
<dbReference type="VEuPathDB" id="TrichDB:TRFO_33193"/>
<organism evidence="2 3">
    <name type="scientific">Tritrichomonas foetus</name>
    <dbReference type="NCBI Taxonomy" id="1144522"/>
    <lineage>
        <taxon>Eukaryota</taxon>
        <taxon>Metamonada</taxon>
        <taxon>Parabasalia</taxon>
        <taxon>Tritrichomonadida</taxon>
        <taxon>Tritrichomonadidae</taxon>
        <taxon>Tritrichomonas</taxon>
    </lineage>
</organism>
<gene>
    <name evidence="2" type="ORF">TRFO_33193</name>
</gene>
<dbReference type="Proteomes" id="UP000179807">
    <property type="component" value="Unassembled WGS sequence"/>
</dbReference>
<evidence type="ECO:0000313" key="2">
    <source>
        <dbReference type="EMBL" id="OHT00203.1"/>
    </source>
</evidence>
<dbReference type="InterPro" id="IPR031161">
    <property type="entry name" value="Peptidase_M60_dom"/>
</dbReference>
<accession>A0A1J4JMA9</accession>
<keyword evidence="3" id="KW-1185">Reference proteome</keyword>
<dbReference type="AlphaFoldDB" id="A0A1J4JMA9"/>
<name>A0A1J4JMA9_9EUKA</name>
<dbReference type="OrthoDB" id="10260387at2759"/>
<comment type="caution">
    <text evidence="2">The sequence shown here is derived from an EMBL/GenBank/DDBJ whole genome shotgun (WGS) entry which is preliminary data.</text>
</comment>
<proteinExistence type="predicted"/>
<dbReference type="EMBL" id="MLAK01000967">
    <property type="protein sequence ID" value="OHT00203.1"/>
    <property type="molecule type" value="Genomic_DNA"/>
</dbReference>
<dbReference type="RefSeq" id="XP_068353339.1">
    <property type="nucleotide sequence ID" value="XM_068508942.1"/>
</dbReference>
<evidence type="ECO:0000313" key="3">
    <source>
        <dbReference type="Proteomes" id="UP000179807"/>
    </source>
</evidence>
<dbReference type="GeneID" id="94843646"/>
<evidence type="ECO:0000259" key="1">
    <source>
        <dbReference type="PROSITE" id="PS51723"/>
    </source>
</evidence>
<dbReference type="PROSITE" id="PS51723">
    <property type="entry name" value="PEPTIDASE_M60"/>
    <property type="match status" value="1"/>
</dbReference>